<keyword evidence="1" id="KW-0812">Transmembrane</keyword>
<evidence type="ECO:0000259" key="4">
    <source>
        <dbReference type="PROSITE" id="PS50887"/>
    </source>
</evidence>
<feature type="domain" description="EAL" evidence="2">
    <location>
        <begin position="416"/>
        <end position="670"/>
    </location>
</feature>
<dbReference type="InterPro" id="IPR000160">
    <property type="entry name" value="GGDEF_dom"/>
</dbReference>
<dbReference type="KEGG" id="brs:S23_42010"/>
<dbReference type="SMART" id="SM00052">
    <property type="entry name" value="EAL"/>
    <property type="match status" value="1"/>
</dbReference>
<dbReference type="GO" id="GO:0007165">
    <property type="term" value="P:signal transduction"/>
    <property type="evidence" value="ECO:0007669"/>
    <property type="project" value="InterPro"/>
</dbReference>
<reference evidence="5 6" key="1">
    <citation type="journal article" date="2012" name="Microbes Environ.">
        <title>Complete genome sequence of Bradyrhizobium sp. S23321: insights into symbiosis evolution in soil oligotrophs.</title>
        <authorList>
            <person name="Okubo T."/>
            <person name="Tsukui T."/>
            <person name="Maita H."/>
            <person name="Okamoto S."/>
            <person name="Oshima K."/>
            <person name="Fujisawa T."/>
            <person name="Saito A."/>
            <person name="Futamata H."/>
            <person name="Hattori R."/>
            <person name="Shimomura Y."/>
            <person name="Haruta S."/>
            <person name="Morimoto S."/>
            <person name="Wang Y."/>
            <person name="Sakai Y."/>
            <person name="Hattori M."/>
            <person name="Aizawa S."/>
            <person name="Nagashima K.V.P."/>
            <person name="Masuda S."/>
            <person name="Hattori T."/>
            <person name="Yamashita A."/>
            <person name="Bao Z."/>
            <person name="Hayatsu M."/>
            <person name="Kajiya-Kanegae H."/>
            <person name="Yoshinaga I."/>
            <person name="Sakamoto K."/>
            <person name="Toyota K."/>
            <person name="Nakao M."/>
            <person name="Kohara M."/>
            <person name="Anda M."/>
            <person name="Niwa R."/>
            <person name="Jung-Hwan P."/>
            <person name="Sameshima-Saito R."/>
            <person name="Tokuda S."/>
            <person name="Yamamoto S."/>
            <person name="Yamamoto S."/>
            <person name="Yokoyama T."/>
            <person name="Akutsu T."/>
            <person name="Nakamura Y."/>
            <person name="Nakahira-Yanaka Y."/>
            <person name="Takada Hoshino Y."/>
            <person name="Hirakawa H."/>
            <person name="Mitsui H."/>
            <person name="Terasawa K."/>
            <person name="Itakura M."/>
            <person name="Sato S."/>
            <person name="Ikeda-Ohtsubo W."/>
            <person name="Sakakura N."/>
            <person name="Kaminuma E."/>
            <person name="Minamisawa K."/>
        </authorList>
    </citation>
    <scope>NUCLEOTIDE SEQUENCE [LARGE SCALE GENOMIC DNA]</scope>
    <source>
        <strain evidence="5 6">S23321</strain>
    </source>
</reference>
<dbReference type="GO" id="GO:0016020">
    <property type="term" value="C:membrane"/>
    <property type="evidence" value="ECO:0007669"/>
    <property type="project" value="InterPro"/>
</dbReference>
<proteinExistence type="predicted"/>
<dbReference type="SMART" id="SM00304">
    <property type="entry name" value="HAMP"/>
    <property type="match status" value="1"/>
</dbReference>
<evidence type="ECO:0000313" key="5">
    <source>
        <dbReference type="EMBL" id="BAL77396.1"/>
    </source>
</evidence>
<keyword evidence="1" id="KW-1133">Transmembrane helix</keyword>
<dbReference type="InterPro" id="IPR043128">
    <property type="entry name" value="Rev_trsase/Diguanyl_cyclase"/>
</dbReference>
<dbReference type="CDD" id="cd01948">
    <property type="entry name" value="EAL"/>
    <property type="match status" value="1"/>
</dbReference>
<keyword evidence="1" id="KW-0472">Membrane</keyword>
<dbReference type="Gene3D" id="3.30.70.270">
    <property type="match status" value="1"/>
</dbReference>
<feature type="transmembrane region" description="Helical" evidence="1">
    <location>
        <begin position="162"/>
        <end position="182"/>
    </location>
</feature>
<dbReference type="InterPro" id="IPR003660">
    <property type="entry name" value="HAMP_dom"/>
</dbReference>
<dbReference type="InterPro" id="IPR035919">
    <property type="entry name" value="EAL_sf"/>
</dbReference>
<evidence type="ECO:0000313" key="6">
    <source>
        <dbReference type="Proteomes" id="UP000007886"/>
    </source>
</evidence>
<dbReference type="PROSITE" id="PS50883">
    <property type="entry name" value="EAL"/>
    <property type="match status" value="1"/>
</dbReference>
<evidence type="ECO:0008006" key="7">
    <source>
        <dbReference type="Google" id="ProtNLM"/>
    </source>
</evidence>
<dbReference type="NCBIfam" id="TIGR00254">
    <property type="entry name" value="GGDEF"/>
    <property type="match status" value="1"/>
</dbReference>
<dbReference type="GO" id="GO:0071111">
    <property type="term" value="F:cyclic-guanylate-specific phosphodiesterase activity"/>
    <property type="evidence" value="ECO:0007669"/>
    <property type="project" value="InterPro"/>
</dbReference>
<dbReference type="SUPFAM" id="SSF55073">
    <property type="entry name" value="Nucleotide cyclase"/>
    <property type="match status" value="1"/>
</dbReference>
<keyword evidence="6" id="KW-1185">Reference proteome</keyword>
<dbReference type="PROSITE" id="PS50885">
    <property type="entry name" value="HAMP"/>
    <property type="match status" value="1"/>
</dbReference>
<dbReference type="SUPFAM" id="SSF141868">
    <property type="entry name" value="EAL domain-like"/>
    <property type="match status" value="1"/>
</dbReference>
<evidence type="ECO:0000259" key="3">
    <source>
        <dbReference type="PROSITE" id="PS50885"/>
    </source>
</evidence>
<dbReference type="InterPro" id="IPR001633">
    <property type="entry name" value="EAL_dom"/>
</dbReference>
<dbReference type="RefSeq" id="WP_015686678.1">
    <property type="nucleotide sequence ID" value="NC_017082.1"/>
</dbReference>
<feature type="domain" description="HAMP" evidence="3">
    <location>
        <begin position="186"/>
        <end position="238"/>
    </location>
</feature>
<dbReference type="CDD" id="cd01949">
    <property type="entry name" value="GGDEF"/>
    <property type="match status" value="1"/>
</dbReference>
<gene>
    <name evidence="5" type="ORF">S23_42010</name>
</gene>
<feature type="transmembrane region" description="Helical" evidence="1">
    <location>
        <begin position="27"/>
        <end position="47"/>
    </location>
</feature>
<dbReference type="Pfam" id="PF00672">
    <property type="entry name" value="HAMP"/>
    <property type="match status" value="1"/>
</dbReference>
<dbReference type="EMBL" id="AP012279">
    <property type="protein sequence ID" value="BAL77396.1"/>
    <property type="molecule type" value="Genomic_DNA"/>
</dbReference>
<dbReference type="SMART" id="SM00267">
    <property type="entry name" value="GGDEF"/>
    <property type="match status" value="1"/>
</dbReference>
<evidence type="ECO:0000259" key="2">
    <source>
        <dbReference type="PROSITE" id="PS50883"/>
    </source>
</evidence>
<dbReference type="PROSITE" id="PS50887">
    <property type="entry name" value="GGDEF"/>
    <property type="match status" value="1"/>
</dbReference>
<dbReference type="Gene3D" id="3.20.20.450">
    <property type="entry name" value="EAL domain"/>
    <property type="match status" value="1"/>
</dbReference>
<protein>
    <recommendedName>
        <fullName evidence="7">EAL domain-containing protein</fullName>
    </recommendedName>
</protein>
<dbReference type="CDD" id="cd06225">
    <property type="entry name" value="HAMP"/>
    <property type="match status" value="1"/>
</dbReference>
<dbReference type="InterPro" id="IPR050706">
    <property type="entry name" value="Cyclic-di-GMP_PDE-like"/>
</dbReference>
<dbReference type="Gene3D" id="6.10.340.10">
    <property type="match status" value="1"/>
</dbReference>
<dbReference type="Proteomes" id="UP000007886">
    <property type="component" value="Chromosome"/>
</dbReference>
<dbReference type="Pfam" id="PF00563">
    <property type="entry name" value="EAL"/>
    <property type="match status" value="1"/>
</dbReference>
<accession>A0AAI8QDF4</accession>
<dbReference type="AlphaFoldDB" id="A0AAI8QDF4"/>
<organism evidence="5 6">
    <name type="scientific">Bradyrhizobium cosmicum</name>
    <dbReference type="NCBI Taxonomy" id="1404864"/>
    <lineage>
        <taxon>Bacteria</taxon>
        <taxon>Pseudomonadati</taxon>
        <taxon>Pseudomonadota</taxon>
        <taxon>Alphaproteobacteria</taxon>
        <taxon>Hyphomicrobiales</taxon>
        <taxon>Nitrobacteraceae</taxon>
        <taxon>Bradyrhizobium</taxon>
    </lineage>
</organism>
<dbReference type="SUPFAM" id="SSF158472">
    <property type="entry name" value="HAMP domain-like"/>
    <property type="match status" value="1"/>
</dbReference>
<evidence type="ECO:0000256" key="1">
    <source>
        <dbReference type="SAM" id="Phobius"/>
    </source>
</evidence>
<sequence>MRNGNDMTDPGRNETPAPSRSRSVVRAMIWATVPVLLVVQLLASAGVEVSSFWSQIRQLDARIARVAESRAELIAEPLWKMRYDQVTNVLNEIMHDETIAAAAVYDDTGVAIARVVARPSDQSVAEVSRPINYRNGNIAVQAGRIAIVYSYATVYTDTSSQLMLLIVVGLLATLATVVALRISANIFIGKPLAAIMSAIQRSKQDGRAYPADIKSSNEFGQLARAFNSMQHTTSGALDRLGHMASHDPLTGLPNRRSMSERLVTLSSDAGSPDSLIAFCFIDLDDFKGINDTFGHDAGDKFLVHISERLREAVEPQDWVARLGGDEFVVIRPEVSNAATAQAFARQLLDAISEPIRLHDKQVIPRASIGLAVRRAGDPELSHLPALADIALYHAKSKAPGTVAVLDEALQRDYRRRRDLELAIPTGFAEGQFEVWYQSLVDLESQAVVGLEALIRWRHPEHGVIGPGEFLPLIERSGNNARLTRYVLTDACRALRRLASAGRPQIRIAINLPPSELADHSLAAELRETCARFDVAPSSLELEITEGSLINNIASASETLHRLRRLGATIALDDFGTGYSSLAHLRRFPLDKVKIDKAFISEIPGSAEDQAIVGVIASLAGTLGLTLVAEGIERAEQAQAMREMGVTLGQGFLYHRPQPIEAVLQWLEGQAVPESRILAESPPIAPEFAA</sequence>
<dbReference type="InterPro" id="IPR029787">
    <property type="entry name" value="Nucleotide_cyclase"/>
</dbReference>
<feature type="domain" description="GGDEF" evidence="4">
    <location>
        <begin position="274"/>
        <end position="407"/>
    </location>
</feature>
<dbReference type="PANTHER" id="PTHR33121">
    <property type="entry name" value="CYCLIC DI-GMP PHOSPHODIESTERASE PDEF"/>
    <property type="match status" value="1"/>
</dbReference>
<name>A0AAI8QDF4_9BRAD</name>
<dbReference type="Pfam" id="PF00990">
    <property type="entry name" value="GGDEF"/>
    <property type="match status" value="1"/>
</dbReference>
<dbReference type="PANTHER" id="PTHR33121:SF70">
    <property type="entry name" value="SIGNALING PROTEIN YKOW"/>
    <property type="match status" value="1"/>
</dbReference>